<evidence type="ECO:0000313" key="8">
    <source>
        <dbReference type="EMBL" id="ELZ00782.1"/>
    </source>
</evidence>
<dbReference type="PANTHER" id="PTHR33841:SF5">
    <property type="entry name" value="DNA METHYLASE (MODIFICATION METHYLASE) (METHYLTRANSFERASE)-RELATED"/>
    <property type="match status" value="1"/>
</dbReference>
<dbReference type="GO" id="GO:0032259">
    <property type="term" value="P:methylation"/>
    <property type="evidence" value="ECO:0007669"/>
    <property type="project" value="UniProtKB-KW"/>
</dbReference>
<dbReference type="AlphaFoldDB" id="M0AR28"/>
<evidence type="ECO:0000256" key="4">
    <source>
        <dbReference type="ARBA" id="ARBA00022679"/>
    </source>
</evidence>
<evidence type="ECO:0000256" key="2">
    <source>
        <dbReference type="ARBA" id="ARBA00011900"/>
    </source>
</evidence>
<proteinExistence type="inferred from homology"/>
<evidence type="ECO:0000256" key="1">
    <source>
        <dbReference type="ARBA" id="ARBA00006594"/>
    </source>
</evidence>
<evidence type="ECO:0000256" key="6">
    <source>
        <dbReference type="ARBA" id="ARBA00047942"/>
    </source>
</evidence>
<dbReference type="STRING" id="29540.C481_11125"/>
<evidence type="ECO:0000256" key="5">
    <source>
        <dbReference type="ARBA" id="ARBA00022691"/>
    </source>
</evidence>
<dbReference type="InterPro" id="IPR050953">
    <property type="entry name" value="N4_N6_ade-DNA_methylase"/>
</dbReference>
<feature type="domain" description="Type II methyltransferase M.TaqI-like" evidence="7">
    <location>
        <begin position="303"/>
        <end position="599"/>
    </location>
</feature>
<dbReference type="PANTHER" id="PTHR33841">
    <property type="entry name" value="DNA METHYLTRANSFERASE YEEA-RELATED"/>
    <property type="match status" value="1"/>
</dbReference>
<dbReference type="InterPro" id="IPR029063">
    <property type="entry name" value="SAM-dependent_MTases_sf"/>
</dbReference>
<evidence type="ECO:0000259" key="7">
    <source>
        <dbReference type="Pfam" id="PF07669"/>
    </source>
</evidence>
<gene>
    <name evidence="8" type="ORF">C481_11125</name>
</gene>
<sequence>MGQKEFLDTFRLEKGTLFYEMLEQTYELLEYYLEQDYSPTDEDTFPRDAYEFWLEYYSSKSDSDSSSGPGWYDLPKPWREIAGSASNKYKVMFAVETVQSFLGRLMLAKACEDYDFPNVSISEHIKEETINFRGNIPPIAHIRAGHSLMGQMRNELVESVFEQDIYYWWTQPAEELEGMSSREIVEEDWPSEIENFGLSLVEFTITMSRFDFSTVQGDPLGELYQQYFDPTTRRTLGEFYTPPSLCEYIIDSTGYDEDAQYRRLIDPACGSGTFLMSALDTYLDGVEDEELPSELQDLCNGGHIVGLDIHPFAVVLAQIRFMLEILEEYKKAIEMEPNLVLHRLPIFRTDSLVDESQAPAGNATLETNYADDVVEFTMKLPVRSDSEFEPMDFEFPTFSHVQERTGNEVGERGDYFTALCAVFDAVKDYAEDEEYSIEQADLAPFFYDYFDRVHNVDQISSVFYDTANKFLETVRELREEYNDGRLLKLIEDVVLGAVLKNEMPYDYVVGNPPWVAKQSQQLDDEHDWRMKRLYLSAWKETDPYLQFMERGLGMLREGGTLGFLVSNRYLTNQGGKEIRGLLAKNNIKEIIDFTDYQLFDDATNYSSHITVEKAFDNDDWESFIEDGSFTNQHEISATRVRDWDGNISNLVEKIRSREPTDTIDFFTIDSSRFQDRVWVREDRVATEEYSETFESQQGRIPLTRHLPLADIWPVSPPSEYELIDRIESKMEMRLGDKLVIRNNEPEAAPNLVGDNVRVGVQTSGDGVYVVEPTIGIAKEKLHELNQLTISPKNIDRTYTVETDLLKIDITGEDADRWLPNWSNRLVFIPYIQGEQKAELIEPTSLAEKYPHTWDYFTDINVLETLSEESGERQEIHEELAIKFDIVDEDKLKNTTLDSNDYQELSNILNENPERVDDLEESLWWYRFMYRKNIEILPKPKILTGDLVQYNKLSFDDSGIMAPHNVSVYAILLPEEDRYVIAGVLNSALTEFYHKQHSRVHAGKAYRYIEDHTSQWPVIRPSGEEEAELESLVEDILHLKDLKIKIPQFPDPYIAAAREEGREFTTISYTPSSSYTADPVVQTDLSDEYSIVLDDGVIDDGIIDNRAKAKYVKEALSGTELNSNNSVSVPIPLTDCVAEDALDELVNDQEMIECTSIADLESEIDGIVYDLFDIELDEHREMIRRYNNQFETTQPIEPEFE</sequence>
<comment type="catalytic activity">
    <reaction evidence="6">
        <text>a 2'-deoxyadenosine in DNA + S-adenosyl-L-methionine = an N(6)-methyl-2'-deoxyadenosine in DNA + S-adenosyl-L-homocysteine + H(+)</text>
        <dbReference type="Rhea" id="RHEA:15197"/>
        <dbReference type="Rhea" id="RHEA-COMP:12418"/>
        <dbReference type="Rhea" id="RHEA-COMP:12419"/>
        <dbReference type="ChEBI" id="CHEBI:15378"/>
        <dbReference type="ChEBI" id="CHEBI:57856"/>
        <dbReference type="ChEBI" id="CHEBI:59789"/>
        <dbReference type="ChEBI" id="CHEBI:90615"/>
        <dbReference type="ChEBI" id="CHEBI:90616"/>
        <dbReference type="EC" id="2.1.1.72"/>
    </reaction>
</comment>
<dbReference type="Gene3D" id="3.40.50.150">
    <property type="entry name" value="Vaccinia Virus protein VP39"/>
    <property type="match status" value="1"/>
</dbReference>
<dbReference type="PROSITE" id="PS00092">
    <property type="entry name" value="N6_MTASE"/>
    <property type="match status" value="1"/>
</dbReference>
<evidence type="ECO:0000313" key="9">
    <source>
        <dbReference type="Proteomes" id="UP000011554"/>
    </source>
</evidence>
<dbReference type="EC" id="2.1.1.72" evidence="2"/>
<dbReference type="eggNOG" id="arCOG02636">
    <property type="taxonomic scope" value="Archaea"/>
</dbReference>
<keyword evidence="5" id="KW-0949">S-adenosyl-L-methionine</keyword>
<reference evidence="8 9" key="1">
    <citation type="journal article" date="2014" name="PLoS Genet.">
        <title>Phylogenetically driven sequencing of extremely halophilic archaea reveals strategies for static and dynamic osmo-response.</title>
        <authorList>
            <person name="Becker E.A."/>
            <person name="Seitzer P.M."/>
            <person name="Tritt A."/>
            <person name="Larsen D."/>
            <person name="Krusor M."/>
            <person name="Yao A.I."/>
            <person name="Wu D."/>
            <person name="Madern D."/>
            <person name="Eisen J.A."/>
            <person name="Darling A.E."/>
            <person name="Facciotti M.T."/>
        </authorList>
    </citation>
    <scope>NUCLEOTIDE SEQUENCE [LARGE SCALE GENOMIC DNA]</scope>
    <source>
        <strain evidence="8 9">DSM 12278</strain>
    </source>
</reference>
<comment type="caution">
    <text evidence="8">The sequence shown here is derived from an EMBL/GenBank/DDBJ whole genome shotgun (WGS) entry which is preliminary data.</text>
</comment>
<dbReference type="GO" id="GO:0009007">
    <property type="term" value="F:site-specific DNA-methyltransferase (adenine-specific) activity"/>
    <property type="evidence" value="ECO:0007669"/>
    <property type="project" value="UniProtKB-EC"/>
</dbReference>
<dbReference type="Pfam" id="PF07669">
    <property type="entry name" value="Eco57I"/>
    <property type="match status" value="1"/>
</dbReference>
<keyword evidence="3 8" id="KW-0489">Methyltransferase</keyword>
<dbReference type="InterPro" id="IPR011639">
    <property type="entry name" value="MethylTrfase_TaqI-like_dom"/>
</dbReference>
<evidence type="ECO:0000256" key="3">
    <source>
        <dbReference type="ARBA" id="ARBA00022603"/>
    </source>
</evidence>
<dbReference type="InterPro" id="IPR002052">
    <property type="entry name" value="DNA_methylase_N6_adenine_CS"/>
</dbReference>
<dbReference type="EMBL" id="AOIO01000029">
    <property type="protein sequence ID" value="ELZ00782.1"/>
    <property type="molecule type" value="Genomic_DNA"/>
</dbReference>
<name>M0AR28_NATA1</name>
<accession>M0AR28</accession>
<dbReference type="SUPFAM" id="SSF53335">
    <property type="entry name" value="S-adenosyl-L-methionine-dependent methyltransferases"/>
    <property type="match status" value="1"/>
</dbReference>
<dbReference type="PRINTS" id="PR00507">
    <property type="entry name" value="N12N6MTFRASE"/>
</dbReference>
<protein>
    <recommendedName>
        <fullName evidence="2">site-specific DNA-methyltransferase (adenine-specific)</fullName>
        <ecNumber evidence="2">2.1.1.72</ecNumber>
    </recommendedName>
</protein>
<dbReference type="Proteomes" id="UP000011554">
    <property type="component" value="Unassembled WGS sequence"/>
</dbReference>
<dbReference type="PATRIC" id="fig|29540.5.peg.2253"/>
<dbReference type="GO" id="GO:0006304">
    <property type="term" value="P:DNA modification"/>
    <property type="evidence" value="ECO:0007669"/>
    <property type="project" value="InterPro"/>
</dbReference>
<dbReference type="GO" id="GO:0003676">
    <property type="term" value="F:nucleic acid binding"/>
    <property type="evidence" value="ECO:0007669"/>
    <property type="project" value="InterPro"/>
</dbReference>
<keyword evidence="4 8" id="KW-0808">Transferase</keyword>
<organism evidence="8 9">
    <name type="scientific">Natrialba asiatica (strain ATCC 700177 / DSM 12278 / JCM 9576 / FERM P-10747 / NBRC 102637 / 172P1)</name>
    <dbReference type="NCBI Taxonomy" id="29540"/>
    <lineage>
        <taxon>Archaea</taxon>
        <taxon>Methanobacteriati</taxon>
        <taxon>Methanobacteriota</taxon>
        <taxon>Stenosarchaea group</taxon>
        <taxon>Halobacteria</taxon>
        <taxon>Halobacteriales</taxon>
        <taxon>Natrialbaceae</taxon>
        <taxon>Natrialba</taxon>
    </lineage>
</organism>
<dbReference type="eggNOG" id="arCOG03521">
    <property type="taxonomic scope" value="Archaea"/>
</dbReference>
<keyword evidence="9" id="KW-1185">Reference proteome</keyword>
<comment type="similarity">
    <text evidence="1">Belongs to the N(4)/N(6)-methyltransferase family.</text>
</comment>